<dbReference type="InterPro" id="IPR012348">
    <property type="entry name" value="RNR-like"/>
</dbReference>
<dbReference type="RefSeq" id="WP_284298194.1">
    <property type="nucleotide sequence ID" value="NZ_BSVA01000001.1"/>
</dbReference>
<protein>
    <submittedName>
        <fullName evidence="1">Uncharacterized protein</fullName>
    </submittedName>
</protein>
<proteinExistence type="predicted"/>
<reference evidence="2" key="1">
    <citation type="journal article" date="2019" name="Int. J. Syst. Evol. Microbiol.">
        <title>The Global Catalogue of Microorganisms (GCM) 10K type strain sequencing project: providing services to taxonomists for standard genome sequencing and annotation.</title>
        <authorList>
            <consortium name="The Broad Institute Genomics Platform"/>
            <consortium name="The Broad Institute Genome Sequencing Center for Infectious Disease"/>
            <person name="Wu L."/>
            <person name="Ma J."/>
        </authorList>
    </citation>
    <scope>NUCLEOTIDE SEQUENCE [LARGE SCALE GENOMIC DNA]</scope>
    <source>
        <strain evidence="2">NBRC 108755</strain>
    </source>
</reference>
<gene>
    <name evidence="1" type="ORF">GCM10025869_09710</name>
</gene>
<organism evidence="1 2">
    <name type="scientific">Homoserinibacter gongjuensis</name>
    <dbReference type="NCBI Taxonomy" id="1162968"/>
    <lineage>
        <taxon>Bacteria</taxon>
        <taxon>Bacillati</taxon>
        <taxon>Actinomycetota</taxon>
        <taxon>Actinomycetes</taxon>
        <taxon>Micrococcales</taxon>
        <taxon>Microbacteriaceae</taxon>
        <taxon>Homoserinibacter</taxon>
    </lineage>
</organism>
<dbReference type="EMBL" id="BSVA01000001">
    <property type="protein sequence ID" value="GMA90442.1"/>
    <property type="molecule type" value="Genomic_DNA"/>
</dbReference>
<sequence length="255" mass="27606">MREFARTVQGSHRDEIDAAAIASAGLAADAVHLVRVLRDLERGTLHRMRNLLVTATHKDARVTAFLTSWAFEKFWIADALDAVLEAVGADTAALEGPRRRSPRERAERRGPVRRAIAGNFAGTQLVAAHVTTGLIDEWISQAAYRRLGEAASVLSDLVTRLLALKDRHIAFLSEDAERRLAANNRAVKLTRKAIAQAAWPIGATEIPDADRTFFETFVFGGTEGRTAAARIAERVAALPGLTSAHGDTVAARLAS</sequence>
<keyword evidence="2" id="KW-1185">Reference proteome</keyword>
<evidence type="ECO:0000313" key="2">
    <source>
        <dbReference type="Proteomes" id="UP001157069"/>
    </source>
</evidence>
<dbReference type="Gene3D" id="1.10.620.20">
    <property type="entry name" value="Ribonucleotide Reductase, subunit A"/>
    <property type="match status" value="1"/>
</dbReference>
<comment type="caution">
    <text evidence="1">The sequence shown here is derived from an EMBL/GenBank/DDBJ whole genome shotgun (WGS) entry which is preliminary data.</text>
</comment>
<dbReference type="Proteomes" id="UP001157069">
    <property type="component" value="Unassembled WGS sequence"/>
</dbReference>
<accession>A0ABQ6JRT9</accession>
<name>A0ABQ6JRT9_9MICO</name>
<evidence type="ECO:0000313" key="1">
    <source>
        <dbReference type="EMBL" id="GMA90442.1"/>
    </source>
</evidence>